<evidence type="ECO:0000313" key="6">
    <source>
        <dbReference type="EMBL" id="RVD89891.1"/>
    </source>
</evidence>
<accession>A0A437AFC4</accession>
<keyword evidence="4" id="KW-0175">Coiled coil</keyword>
<dbReference type="SUPFAM" id="SSF55729">
    <property type="entry name" value="Acyl-CoA N-acyltransferases (Nat)"/>
    <property type="match status" value="1"/>
</dbReference>
<evidence type="ECO:0000256" key="4">
    <source>
        <dbReference type="SAM" id="Coils"/>
    </source>
</evidence>
<dbReference type="OrthoDB" id="7305308at2759"/>
<dbReference type="FunFam" id="3.40.630.30:FF:000064">
    <property type="entry name" value="GNAT family acetyltransferase"/>
    <property type="match status" value="1"/>
</dbReference>
<dbReference type="RefSeq" id="XP_067495435.1">
    <property type="nucleotide sequence ID" value="XM_067638574.1"/>
</dbReference>
<organism evidence="6 7">
    <name type="scientific">Arthrobotrys flagrans</name>
    <name type="common">Nematode-trapping fungus</name>
    <name type="synonym">Trichothecium flagrans</name>
    <dbReference type="NCBI Taxonomy" id="97331"/>
    <lineage>
        <taxon>Eukaryota</taxon>
        <taxon>Fungi</taxon>
        <taxon>Dikarya</taxon>
        <taxon>Ascomycota</taxon>
        <taxon>Pezizomycotina</taxon>
        <taxon>Orbiliomycetes</taxon>
        <taxon>Orbiliales</taxon>
        <taxon>Orbiliaceae</taxon>
        <taxon>Arthrobotrys</taxon>
    </lineage>
</organism>
<keyword evidence="3" id="KW-0012">Acyltransferase</keyword>
<dbReference type="CDD" id="cd04301">
    <property type="entry name" value="NAT_SF"/>
    <property type="match status" value="1"/>
</dbReference>
<evidence type="ECO:0000259" key="5">
    <source>
        <dbReference type="PROSITE" id="PS51186"/>
    </source>
</evidence>
<dbReference type="Pfam" id="PF00583">
    <property type="entry name" value="Acetyltransf_1"/>
    <property type="match status" value="1"/>
</dbReference>
<feature type="coiled-coil region" evidence="4">
    <location>
        <begin position="22"/>
        <end position="49"/>
    </location>
</feature>
<dbReference type="InterPro" id="IPR016181">
    <property type="entry name" value="Acyl_CoA_acyltransferase"/>
</dbReference>
<keyword evidence="2" id="KW-0808">Transferase</keyword>
<dbReference type="GeneID" id="93583190"/>
<proteinExistence type="inferred from homology"/>
<dbReference type="VEuPathDB" id="FungiDB:DFL_000879"/>
<gene>
    <name evidence="6" type="ORF">DFL_000879</name>
</gene>
<name>A0A437AFC4_ARTFL</name>
<comment type="similarity">
    <text evidence="1">Belongs to the acetyltransferase family.</text>
</comment>
<dbReference type="EMBL" id="SAEB01000001">
    <property type="protein sequence ID" value="RVD89891.1"/>
    <property type="molecule type" value="Genomic_DNA"/>
</dbReference>
<dbReference type="PANTHER" id="PTHR10545">
    <property type="entry name" value="DIAMINE N-ACETYLTRANSFERASE"/>
    <property type="match status" value="1"/>
</dbReference>
<dbReference type="InterPro" id="IPR051016">
    <property type="entry name" value="Diverse_Substrate_AcTransf"/>
</dbReference>
<feature type="domain" description="N-acetyltransferase" evidence="5">
    <location>
        <begin position="9"/>
        <end position="159"/>
    </location>
</feature>
<sequence length="175" mass="19737">MSSSTPSPGIIRKAAKEDVPEILAMVRELAEYENELESCKATEELLYKNLGFNGGPAYAHTVLICEGERTVGMALYFYNFGTWTAKPGIYLEDLFVRPDYRGKGYGTALLAYLARQVKKMDGGRLDWQVLDWNKPSIDFYKSIGARHMENWWNMRVDGDGLGKLGELGPKLETIE</sequence>
<dbReference type="AlphaFoldDB" id="A0A437AFC4"/>
<dbReference type="Proteomes" id="UP000283090">
    <property type="component" value="Unassembled WGS sequence"/>
</dbReference>
<dbReference type="InterPro" id="IPR000182">
    <property type="entry name" value="GNAT_dom"/>
</dbReference>
<evidence type="ECO:0000256" key="1">
    <source>
        <dbReference type="ARBA" id="ARBA00008694"/>
    </source>
</evidence>
<dbReference type="GO" id="GO:0008080">
    <property type="term" value="F:N-acetyltransferase activity"/>
    <property type="evidence" value="ECO:0007669"/>
    <property type="project" value="UniProtKB-ARBA"/>
</dbReference>
<evidence type="ECO:0000313" key="7">
    <source>
        <dbReference type="Proteomes" id="UP000283090"/>
    </source>
</evidence>
<dbReference type="STRING" id="97331.A0A437AFC4"/>
<dbReference type="PROSITE" id="PS51186">
    <property type="entry name" value="GNAT"/>
    <property type="match status" value="1"/>
</dbReference>
<evidence type="ECO:0000256" key="2">
    <source>
        <dbReference type="ARBA" id="ARBA00022679"/>
    </source>
</evidence>
<dbReference type="PANTHER" id="PTHR10545:SF29">
    <property type="entry name" value="GH14572P-RELATED"/>
    <property type="match status" value="1"/>
</dbReference>
<protein>
    <recommendedName>
        <fullName evidence="5">N-acetyltransferase domain-containing protein</fullName>
    </recommendedName>
</protein>
<comment type="caution">
    <text evidence="6">The sequence shown here is derived from an EMBL/GenBank/DDBJ whole genome shotgun (WGS) entry which is preliminary data.</text>
</comment>
<dbReference type="Gene3D" id="3.40.630.30">
    <property type="match status" value="1"/>
</dbReference>
<evidence type="ECO:0000256" key="3">
    <source>
        <dbReference type="ARBA" id="ARBA00023315"/>
    </source>
</evidence>
<reference evidence="6 7" key="1">
    <citation type="submission" date="2019-01" db="EMBL/GenBank/DDBJ databases">
        <title>Intercellular communication is required for trap formation in the nematode-trapping fungus Duddingtonia flagrans.</title>
        <authorList>
            <person name="Youssar L."/>
            <person name="Wernet V."/>
            <person name="Hensel N."/>
            <person name="Hildebrandt H.-G."/>
            <person name="Fischer R."/>
        </authorList>
    </citation>
    <scope>NUCLEOTIDE SEQUENCE [LARGE SCALE GENOMIC DNA]</scope>
    <source>
        <strain evidence="6 7">CBS H-5679</strain>
    </source>
</reference>
<keyword evidence="7" id="KW-1185">Reference proteome</keyword>